<feature type="compositionally biased region" description="Polar residues" evidence="1">
    <location>
        <begin position="49"/>
        <end position="58"/>
    </location>
</feature>
<proteinExistence type="predicted"/>
<keyword evidence="2" id="KW-1185">Reference proteome</keyword>
<dbReference type="OrthoDB" id="6157060at2759"/>
<reference evidence="3" key="1">
    <citation type="submission" date="2025-08" db="UniProtKB">
        <authorList>
            <consortium name="RefSeq"/>
        </authorList>
    </citation>
    <scope>IDENTIFICATION</scope>
    <source>
        <tissue evidence="3">Whole sample</tissue>
    </source>
</reference>
<gene>
    <name evidence="3" type="primary">LOC111108463</name>
</gene>
<dbReference type="Proteomes" id="UP000694844">
    <property type="component" value="Chromosome 8"/>
</dbReference>
<dbReference type="RefSeq" id="XP_022300079.1">
    <property type="nucleotide sequence ID" value="XM_022444371.1"/>
</dbReference>
<evidence type="ECO:0000313" key="2">
    <source>
        <dbReference type="Proteomes" id="UP000694844"/>
    </source>
</evidence>
<evidence type="ECO:0000256" key="1">
    <source>
        <dbReference type="SAM" id="MobiDB-lite"/>
    </source>
</evidence>
<organism evidence="2 3">
    <name type="scientific">Crassostrea virginica</name>
    <name type="common">Eastern oyster</name>
    <dbReference type="NCBI Taxonomy" id="6565"/>
    <lineage>
        <taxon>Eukaryota</taxon>
        <taxon>Metazoa</taxon>
        <taxon>Spiralia</taxon>
        <taxon>Lophotrochozoa</taxon>
        <taxon>Mollusca</taxon>
        <taxon>Bivalvia</taxon>
        <taxon>Autobranchia</taxon>
        <taxon>Pteriomorphia</taxon>
        <taxon>Ostreida</taxon>
        <taxon>Ostreoidea</taxon>
        <taxon>Ostreidae</taxon>
        <taxon>Crassostrea</taxon>
    </lineage>
</organism>
<accession>A0A8B8BBE6</accession>
<name>A0A8B8BBE6_CRAVI</name>
<dbReference type="GeneID" id="111108463"/>
<protein>
    <submittedName>
        <fullName evidence="3">Uncharacterized protein LOC111108463</fullName>
    </submittedName>
</protein>
<evidence type="ECO:0000313" key="3">
    <source>
        <dbReference type="RefSeq" id="XP_022300079.1"/>
    </source>
</evidence>
<sequence>MAAKDTRGRCRSRSASGSRDNVYGSDYKRRKSSPACSSRSNVSNPCSSTASSGKSQTENVSYWMRQRAEKMGIFYATEATDITEFYKISEKWEVEESIIYPFTGKNKQILDSLVKFIKEKLKRTTELNDPVTEGLARSLRNIKLCEKMLEDTENSVIDEPDQNLKWYLSRSLMKIEEFYVELLSFLRKQSFRPKQIAETDFTKLLSKFLEICLLNVDFLPEKRVMEINGVPTASVPDLRINFNEDQMTVIGVVEVKGMRLKKGPSDKKFSIQGVLNDRVLGQHAGKLLVDHKESLFGVEAVLGILCMQTTIVFTLLEISKDHLRRIVEDGEVEQRKQMKRKVGEDDAKNSGIILYTKPYDYMKEEDREEVIEFLVWLGLQTIPGTHRLQKEKV</sequence>
<feature type="compositionally biased region" description="Low complexity" evidence="1">
    <location>
        <begin position="36"/>
        <end position="48"/>
    </location>
</feature>
<feature type="region of interest" description="Disordered" evidence="1">
    <location>
        <begin position="1"/>
        <end position="58"/>
    </location>
</feature>
<dbReference type="KEGG" id="cvn:111108463"/>
<dbReference type="AlphaFoldDB" id="A0A8B8BBE6"/>